<sequence>MVLGKLDSFFLGFFGSCVNLGLGETPLEDSPLGNSGLEDLKAQSSLGNPIASYEEEGQQRHRTRRSESPIFARNTGPTINWSLEARNRSMKSRQTVSSPSSLLQQTHLQIASYKDGGRQRHRTRRSESPVFARQISPAVNWSLEARNHRMKGAEDGGNNGRQDVRAQPSHGKSYSELVSYSSDPGHERYVLPSSFEVSTATNKFAVCFECRFGAQDDLMQPSTRGALETSSGGSTTEVIESNG</sequence>
<protein>
    <submittedName>
        <fullName evidence="3">Uncharacterized protein</fullName>
    </submittedName>
</protein>
<feature type="compositionally biased region" description="Polar residues" evidence="1">
    <location>
        <begin position="170"/>
        <end position="179"/>
    </location>
</feature>
<organism evidence="3 4">
    <name type="scientific">Venturia effusa</name>
    <dbReference type="NCBI Taxonomy" id="50376"/>
    <lineage>
        <taxon>Eukaryota</taxon>
        <taxon>Fungi</taxon>
        <taxon>Dikarya</taxon>
        <taxon>Ascomycota</taxon>
        <taxon>Pezizomycotina</taxon>
        <taxon>Dothideomycetes</taxon>
        <taxon>Pleosporomycetidae</taxon>
        <taxon>Venturiales</taxon>
        <taxon>Venturiaceae</taxon>
        <taxon>Venturia</taxon>
    </lineage>
</organism>
<evidence type="ECO:0000256" key="2">
    <source>
        <dbReference type="SAM" id="SignalP"/>
    </source>
</evidence>
<dbReference type="EMBL" id="CP042187">
    <property type="protein sequence ID" value="QDS69668.1"/>
    <property type="molecule type" value="Genomic_DNA"/>
</dbReference>
<feature type="chain" id="PRO_5021739961" evidence="2">
    <location>
        <begin position="24"/>
        <end position="243"/>
    </location>
</feature>
<keyword evidence="4" id="KW-1185">Reference proteome</keyword>
<reference evidence="3 4" key="1">
    <citation type="submission" date="2019-07" db="EMBL/GenBank/DDBJ databases">
        <title>Finished genome of Venturia effusa.</title>
        <authorList>
            <person name="Young C.A."/>
            <person name="Cox M.P."/>
            <person name="Ganley A.R.D."/>
            <person name="David W.J."/>
        </authorList>
    </citation>
    <scope>NUCLEOTIDE SEQUENCE [LARGE SCALE GENOMIC DNA]</scope>
    <source>
        <strain evidence="4">albino</strain>
    </source>
</reference>
<evidence type="ECO:0000256" key="1">
    <source>
        <dbReference type="SAM" id="MobiDB-lite"/>
    </source>
</evidence>
<feature type="region of interest" description="Disordered" evidence="1">
    <location>
        <begin position="150"/>
        <end position="179"/>
    </location>
</feature>
<dbReference type="AlphaFoldDB" id="A0A517L213"/>
<feature type="signal peptide" evidence="2">
    <location>
        <begin position="1"/>
        <end position="23"/>
    </location>
</feature>
<gene>
    <name evidence="3" type="ORF">FKW77_009528</name>
</gene>
<accession>A0A517L213</accession>
<dbReference type="Proteomes" id="UP000316270">
    <property type="component" value="Chromosome 3"/>
</dbReference>
<name>A0A517L213_9PEZI</name>
<keyword evidence="2" id="KW-0732">Signal</keyword>
<evidence type="ECO:0000313" key="4">
    <source>
        <dbReference type="Proteomes" id="UP000316270"/>
    </source>
</evidence>
<feature type="region of interest" description="Disordered" evidence="1">
    <location>
        <begin position="53"/>
        <end position="75"/>
    </location>
</feature>
<feature type="region of interest" description="Disordered" evidence="1">
    <location>
        <begin position="220"/>
        <end position="243"/>
    </location>
</feature>
<proteinExistence type="predicted"/>
<evidence type="ECO:0000313" key="3">
    <source>
        <dbReference type="EMBL" id="QDS69668.1"/>
    </source>
</evidence>